<reference evidence="1 2" key="1">
    <citation type="submission" date="2021-05" db="EMBL/GenBank/DDBJ databases">
        <title>Complete genome of Nocardioides aquaticus KCTC 9944T isolated from meromictic and hypersaline Ekho Lake, Antarctica.</title>
        <authorList>
            <person name="Hwang K."/>
            <person name="Kim K.M."/>
            <person name="Choe H."/>
        </authorList>
    </citation>
    <scope>NUCLEOTIDE SEQUENCE [LARGE SCALE GENOMIC DNA]</scope>
    <source>
        <strain evidence="1 2">KCTC 9944</strain>
    </source>
</reference>
<gene>
    <name evidence="1" type="ORF">ENKNEFLB_00448</name>
</gene>
<protein>
    <submittedName>
        <fullName evidence="1">Uncharacterized protein</fullName>
    </submittedName>
</protein>
<evidence type="ECO:0000313" key="2">
    <source>
        <dbReference type="Proteomes" id="UP000679307"/>
    </source>
</evidence>
<sequence>MARDYIGDARSLSGQLGQLGHGLWESRIDDVIVGGATGTEILMGLRFVLGNLVESGECDSALADQAAELRHAIDAALS</sequence>
<dbReference type="Proteomes" id="UP000679307">
    <property type="component" value="Chromosome"/>
</dbReference>
<name>A0ABX8EEM1_9ACTN</name>
<dbReference type="EMBL" id="CP075371">
    <property type="protein sequence ID" value="QVT78076.1"/>
    <property type="molecule type" value="Genomic_DNA"/>
</dbReference>
<proteinExistence type="predicted"/>
<dbReference type="RefSeq" id="WP_214057708.1">
    <property type="nucleotide sequence ID" value="NZ_BAAAHS010000037.1"/>
</dbReference>
<evidence type="ECO:0000313" key="1">
    <source>
        <dbReference type="EMBL" id="QVT78076.1"/>
    </source>
</evidence>
<keyword evidence="2" id="KW-1185">Reference proteome</keyword>
<accession>A0ABX8EEM1</accession>
<organism evidence="1 2">
    <name type="scientific">Nocardioides aquaticus</name>
    <dbReference type="NCBI Taxonomy" id="160826"/>
    <lineage>
        <taxon>Bacteria</taxon>
        <taxon>Bacillati</taxon>
        <taxon>Actinomycetota</taxon>
        <taxon>Actinomycetes</taxon>
        <taxon>Propionibacteriales</taxon>
        <taxon>Nocardioidaceae</taxon>
        <taxon>Nocardioides</taxon>
    </lineage>
</organism>